<evidence type="ECO:0000313" key="2">
    <source>
        <dbReference type="EnsemblPlants" id="AET4Gv20209200.6"/>
    </source>
</evidence>
<reference evidence="2" key="5">
    <citation type="journal article" date="2021" name="G3 (Bethesda)">
        <title>Aegilops tauschii genome assembly Aet v5.0 features greater sequence contiguity and improved annotation.</title>
        <authorList>
            <person name="Wang L."/>
            <person name="Zhu T."/>
            <person name="Rodriguez J.C."/>
            <person name="Deal K.R."/>
            <person name="Dubcovsky J."/>
            <person name="McGuire P.E."/>
            <person name="Lux T."/>
            <person name="Spannagl M."/>
            <person name="Mayer K.F.X."/>
            <person name="Baldrich P."/>
            <person name="Meyers B.C."/>
            <person name="Huo N."/>
            <person name="Gu Y.Q."/>
            <person name="Zhou H."/>
            <person name="Devos K.M."/>
            <person name="Bennetzen J.L."/>
            <person name="Unver T."/>
            <person name="Budak H."/>
            <person name="Gulick P.J."/>
            <person name="Galiba G."/>
            <person name="Kalapos B."/>
            <person name="Nelson D.R."/>
            <person name="Li P."/>
            <person name="You F.M."/>
            <person name="Luo M.C."/>
            <person name="Dvorak J."/>
        </authorList>
    </citation>
    <scope>NUCLEOTIDE SEQUENCE [LARGE SCALE GENOMIC DNA]</scope>
    <source>
        <strain evidence="2">cv. AL8/78</strain>
    </source>
</reference>
<reference evidence="3" key="1">
    <citation type="journal article" date="2014" name="Science">
        <title>Ancient hybridizations among the ancestral genomes of bread wheat.</title>
        <authorList>
            <consortium name="International Wheat Genome Sequencing Consortium,"/>
            <person name="Marcussen T."/>
            <person name="Sandve S.R."/>
            <person name="Heier L."/>
            <person name="Spannagl M."/>
            <person name="Pfeifer M."/>
            <person name="Jakobsen K.S."/>
            <person name="Wulff B.B."/>
            <person name="Steuernagel B."/>
            <person name="Mayer K.F."/>
            <person name="Olsen O.A."/>
        </authorList>
    </citation>
    <scope>NUCLEOTIDE SEQUENCE [LARGE SCALE GENOMIC DNA]</scope>
    <source>
        <strain evidence="3">cv. AL8/78</strain>
    </source>
</reference>
<evidence type="ECO:0000256" key="1">
    <source>
        <dbReference type="SAM" id="MobiDB-lite"/>
    </source>
</evidence>
<evidence type="ECO:0000313" key="3">
    <source>
        <dbReference type="Proteomes" id="UP000015105"/>
    </source>
</evidence>
<dbReference type="EnsemblPlants" id="AET4Gv20209200.6">
    <property type="protein sequence ID" value="AET4Gv20209200.6"/>
    <property type="gene ID" value="AET4Gv20209200"/>
</dbReference>
<dbReference type="Proteomes" id="UP000015105">
    <property type="component" value="Chromosome 4D"/>
</dbReference>
<reference evidence="3" key="2">
    <citation type="journal article" date="2017" name="Nat. Plants">
        <title>The Aegilops tauschii genome reveals multiple impacts of transposons.</title>
        <authorList>
            <person name="Zhao G."/>
            <person name="Zou C."/>
            <person name="Li K."/>
            <person name="Wang K."/>
            <person name="Li T."/>
            <person name="Gao L."/>
            <person name="Zhang X."/>
            <person name="Wang H."/>
            <person name="Yang Z."/>
            <person name="Liu X."/>
            <person name="Jiang W."/>
            <person name="Mao L."/>
            <person name="Kong X."/>
            <person name="Jiao Y."/>
            <person name="Jia J."/>
        </authorList>
    </citation>
    <scope>NUCLEOTIDE SEQUENCE [LARGE SCALE GENOMIC DNA]</scope>
    <source>
        <strain evidence="3">cv. AL8/78</strain>
    </source>
</reference>
<feature type="region of interest" description="Disordered" evidence="1">
    <location>
        <begin position="25"/>
        <end position="84"/>
    </location>
</feature>
<sequence length="150" mass="16214">SQGCRRPTLHSFPIHEIPRSLLLFPTQPAPHARPPPAATDDRRSIPPLPHAPFLYSIAPRRPAPTAQPNSVLPFSAAGSTPSCSLSGWPPLSSIPGLTSPSPPSSSRRPTQRQIWIGAACAWSRASLSVFGWAGAPKRLRRENGKHKRKS</sequence>
<dbReference type="Gramene" id="AET4Gv20209200.6">
    <property type="protein sequence ID" value="AET4Gv20209200.6"/>
    <property type="gene ID" value="AET4Gv20209200"/>
</dbReference>
<protein>
    <submittedName>
        <fullName evidence="2">Uncharacterized protein</fullName>
    </submittedName>
</protein>
<accession>A0A453HJT6</accession>
<feature type="compositionally biased region" description="Polar residues" evidence="1">
    <location>
        <begin position="66"/>
        <end position="84"/>
    </location>
</feature>
<proteinExistence type="predicted"/>
<organism evidence="2 3">
    <name type="scientific">Aegilops tauschii subsp. strangulata</name>
    <name type="common">Goatgrass</name>
    <dbReference type="NCBI Taxonomy" id="200361"/>
    <lineage>
        <taxon>Eukaryota</taxon>
        <taxon>Viridiplantae</taxon>
        <taxon>Streptophyta</taxon>
        <taxon>Embryophyta</taxon>
        <taxon>Tracheophyta</taxon>
        <taxon>Spermatophyta</taxon>
        <taxon>Magnoliopsida</taxon>
        <taxon>Liliopsida</taxon>
        <taxon>Poales</taxon>
        <taxon>Poaceae</taxon>
        <taxon>BOP clade</taxon>
        <taxon>Pooideae</taxon>
        <taxon>Triticodae</taxon>
        <taxon>Triticeae</taxon>
        <taxon>Triticinae</taxon>
        <taxon>Aegilops</taxon>
    </lineage>
</organism>
<dbReference type="AlphaFoldDB" id="A0A453HJT6"/>
<reference evidence="2" key="4">
    <citation type="submission" date="2019-03" db="UniProtKB">
        <authorList>
            <consortium name="EnsemblPlants"/>
        </authorList>
    </citation>
    <scope>IDENTIFICATION</scope>
</reference>
<reference evidence="2" key="3">
    <citation type="journal article" date="2017" name="Nature">
        <title>Genome sequence of the progenitor of the wheat D genome Aegilops tauschii.</title>
        <authorList>
            <person name="Luo M.C."/>
            <person name="Gu Y.Q."/>
            <person name="Puiu D."/>
            <person name="Wang H."/>
            <person name="Twardziok S.O."/>
            <person name="Deal K.R."/>
            <person name="Huo N."/>
            <person name="Zhu T."/>
            <person name="Wang L."/>
            <person name="Wang Y."/>
            <person name="McGuire P.E."/>
            <person name="Liu S."/>
            <person name="Long H."/>
            <person name="Ramasamy R.K."/>
            <person name="Rodriguez J.C."/>
            <person name="Van S.L."/>
            <person name="Yuan L."/>
            <person name="Wang Z."/>
            <person name="Xia Z."/>
            <person name="Xiao L."/>
            <person name="Anderson O.D."/>
            <person name="Ouyang S."/>
            <person name="Liang Y."/>
            <person name="Zimin A.V."/>
            <person name="Pertea G."/>
            <person name="Qi P."/>
            <person name="Bennetzen J.L."/>
            <person name="Dai X."/>
            <person name="Dawson M.W."/>
            <person name="Muller H.G."/>
            <person name="Kugler K."/>
            <person name="Rivarola-Duarte L."/>
            <person name="Spannagl M."/>
            <person name="Mayer K.F.X."/>
            <person name="Lu F.H."/>
            <person name="Bevan M.W."/>
            <person name="Leroy P."/>
            <person name="Li P."/>
            <person name="You F.M."/>
            <person name="Sun Q."/>
            <person name="Liu Z."/>
            <person name="Lyons E."/>
            <person name="Wicker T."/>
            <person name="Salzberg S.L."/>
            <person name="Devos K.M."/>
            <person name="Dvorak J."/>
        </authorList>
    </citation>
    <scope>NUCLEOTIDE SEQUENCE [LARGE SCALE GENOMIC DNA]</scope>
    <source>
        <strain evidence="2">cv. AL8/78</strain>
    </source>
</reference>
<feature type="compositionally biased region" description="Pro residues" evidence="1">
    <location>
        <begin position="27"/>
        <end position="37"/>
    </location>
</feature>
<keyword evidence="3" id="KW-1185">Reference proteome</keyword>
<name>A0A453HJT6_AEGTS</name>